<evidence type="ECO:0000256" key="5">
    <source>
        <dbReference type="ARBA" id="ARBA00022989"/>
    </source>
</evidence>
<keyword evidence="7 9" id="KW-0808">Transferase</keyword>
<dbReference type="AlphaFoldDB" id="A0A7S8IYZ6"/>
<keyword evidence="6 7" id="KW-0472">Membrane</keyword>
<evidence type="ECO:0000256" key="6">
    <source>
        <dbReference type="ARBA" id="ARBA00023136"/>
    </source>
</evidence>
<comment type="subcellular location">
    <subcellularLocation>
        <location evidence="1">Cell membrane</location>
        <topology evidence="1">Multi-pass membrane protein</topology>
    </subcellularLocation>
</comment>
<sequence length="475" mass="55350">MLFNSIDFILFFVVVTGMYFALPHRFRWLLLLAASCFFYMAFVPIYILILFTAIIIDYFAAIWIENTEDSHKKTLYLQMSIASVCGILFVFKYFNFFNQNIAILAKTINWNYPIESLQIILPIGLSFHTFQSLSYVLEVYHGRQRAERHFGIYSLYVMYFPQLVAGPIERPQNMLHQFHERKHFDWSHFGDGLSLILWGLFKKVVVADNLALYVDTVYNSSSLHTGTSLLFATYFFAFQIYSDFSGYSDIARGVSHIYGIELMKNFETPYFSKSIPEFWSRWHISLSTWFRDYVYIPMGGNRVSPSKNIFNLLAVFLLSGFWHGASWTFVIWGGLHGLYVIAYRLIGCDTRCQSAEKHQFKSYPLVQFFKLILTFHLVLLAWVFFRAENIATAMLIIKKIALDHGPLFRAPTNFPQAMFVTGLLLALDWVNRKIDYWDNTSSFSLSFRTAYAVGLFFAIVIFGMESGSQFIYFQF</sequence>
<dbReference type="Proteomes" id="UP000593737">
    <property type="component" value="Chromosome"/>
</dbReference>
<evidence type="ECO:0000256" key="2">
    <source>
        <dbReference type="ARBA" id="ARBA00010323"/>
    </source>
</evidence>
<protein>
    <submittedName>
        <fullName evidence="9">Alginate O-acetyltransferase</fullName>
    </submittedName>
</protein>
<feature type="transmembrane region" description="Helical" evidence="8">
    <location>
        <begin position="6"/>
        <end position="22"/>
    </location>
</feature>
<dbReference type="GO" id="GO:0042121">
    <property type="term" value="P:alginic acid biosynthetic process"/>
    <property type="evidence" value="ECO:0007669"/>
    <property type="project" value="InterPro"/>
</dbReference>
<evidence type="ECO:0000256" key="7">
    <source>
        <dbReference type="PIRNR" id="PIRNR016636"/>
    </source>
</evidence>
<evidence type="ECO:0000313" key="10">
    <source>
        <dbReference type="Proteomes" id="UP000593737"/>
    </source>
</evidence>
<keyword evidence="5 8" id="KW-1133">Transmembrane helix</keyword>
<feature type="transmembrane region" description="Helical" evidence="8">
    <location>
        <begin position="368"/>
        <end position="385"/>
    </location>
</feature>
<keyword evidence="4 8" id="KW-0812">Transmembrane</keyword>
<evidence type="ECO:0000256" key="3">
    <source>
        <dbReference type="ARBA" id="ARBA00022475"/>
    </source>
</evidence>
<gene>
    <name evidence="9" type="ORF">Nkreftii_001388</name>
</gene>
<dbReference type="EMBL" id="CP047423">
    <property type="protein sequence ID" value="QPD03614.1"/>
    <property type="molecule type" value="Genomic_DNA"/>
</dbReference>
<feature type="transmembrane region" description="Helical" evidence="8">
    <location>
        <begin position="450"/>
        <end position="472"/>
    </location>
</feature>
<keyword evidence="7" id="KW-0012">Acyltransferase</keyword>
<dbReference type="Pfam" id="PF03062">
    <property type="entry name" value="MBOAT"/>
    <property type="match status" value="1"/>
</dbReference>
<dbReference type="GO" id="GO:0016746">
    <property type="term" value="F:acyltransferase activity"/>
    <property type="evidence" value="ECO:0007669"/>
    <property type="project" value="UniProtKB-KW"/>
</dbReference>
<evidence type="ECO:0000256" key="8">
    <source>
        <dbReference type="SAM" id="Phobius"/>
    </source>
</evidence>
<feature type="transmembrane region" description="Helical" evidence="8">
    <location>
        <begin position="75"/>
        <end position="94"/>
    </location>
</feature>
<dbReference type="InterPro" id="IPR004299">
    <property type="entry name" value="MBOAT_fam"/>
</dbReference>
<dbReference type="InterPro" id="IPR051085">
    <property type="entry name" value="MB_O-acyltransferase"/>
</dbReference>
<dbReference type="GO" id="GO:0005886">
    <property type="term" value="C:plasma membrane"/>
    <property type="evidence" value="ECO:0007669"/>
    <property type="project" value="UniProtKB-SubCell"/>
</dbReference>
<name>A0A7S8IYZ6_9BACT</name>
<dbReference type="PANTHER" id="PTHR13285">
    <property type="entry name" value="ACYLTRANSFERASE"/>
    <property type="match status" value="1"/>
</dbReference>
<evidence type="ECO:0000256" key="4">
    <source>
        <dbReference type="ARBA" id="ARBA00022692"/>
    </source>
</evidence>
<dbReference type="PIRSF" id="PIRSF500217">
    <property type="entry name" value="AlgI"/>
    <property type="match status" value="1"/>
</dbReference>
<dbReference type="InterPro" id="IPR024194">
    <property type="entry name" value="Ac/AlaTfrase_AlgI/DltB"/>
</dbReference>
<dbReference type="PANTHER" id="PTHR13285:SF18">
    <property type="entry name" value="PROTEIN-CYSTEINE N-PALMITOYLTRANSFERASE RASP"/>
    <property type="match status" value="1"/>
</dbReference>
<evidence type="ECO:0000256" key="1">
    <source>
        <dbReference type="ARBA" id="ARBA00004651"/>
    </source>
</evidence>
<feature type="transmembrane region" description="Helical" evidence="8">
    <location>
        <begin position="29"/>
        <end position="55"/>
    </location>
</feature>
<feature type="transmembrane region" description="Helical" evidence="8">
    <location>
        <begin position="308"/>
        <end position="323"/>
    </location>
</feature>
<comment type="similarity">
    <text evidence="2 7">Belongs to the membrane-bound acyltransferase family.</text>
</comment>
<dbReference type="PIRSF" id="PIRSF016636">
    <property type="entry name" value="AlgI_DltB"/>
    <property type="match status" value="1"/>
</dbReference>
<organism evidence="9 10">
    <name type="scientific">Candidatus Nitrospira kreftii</name>
    <dbReference type="NCBI Taxonomy" id="2652173"/>
    <lineage>
        <taxon>Bacteria</taxon>
        <taxon>Pseudomonadati</taxon>
        <taxon>Nitrospirota</taxon>
        <taxon>Nitrospiria</taxon>
        <taxon>Nitrospirales</taxon>
        <taxon>Nitrospiraceae</taxon>
        <taxon>Nitrospira</taxon>
    </lineage>
</organism>
<keyword evidence="3 7" id="KW-1003">Cell membrane</keyword>
<accession>A0A7S8IYZ6</accession>
<dbReference type="KEGG" id="nkf:Nkreftii_001388"/>
<reference evidence="9 10" key="1">
    <citation type="journal article" date="2020" name="ISME J.">
        <title>Enrichment and physiological characterization of a novel comammox Nitrospira indicates ammonium inhibition of complete nitrification.</title>
        <authorList>
            <person name="Sakoula D."/>
            <person name="Koch H."/>
            <person name="Frank J."/>
            <person name="Jetten M.S.M."/>
            <person name="van Kessel M.A.H.J."/>
            <person name="Lucker S."/>
        </authorList>
    </citation>
    <scope>NUCLEOTIDE SEQUENCE [LARGE SCALE GENOMIC DNA]</scope>
    <source>
        <strain evidence="9">Comreactor17</strain>
    </source>
</reference>
<evidence type="ECO:0000313" key="9">
    <source>
        <dbReference type="EMBL" id="QPD03614.1"/>
    </source>
</evidence>
<dbReference type="InterPro" id="IPR028362">
    <property type="entry name" value="AlgI"/>
</dbReference>
<proteinExistence type="inferred from homology"/>